<dbReference type="InterPro" id="IPR036236">
    <property type="entry name" value="Znf_C2H2_sf"/>
</dbReference>
<evidence type="ECO:0000313" key="14">
    <source>
        <dbReference type="EMBL" id="GBM92226.1"/>
    </source>
</evidence>
<evidence type="ECO:0000256" key="1">
    <source>
        <dbReference type="ARBA" id="ARBA00004123"/>
    </source>
</evidence>
<evidence type="ECO:0000256" key="12">
    <source>
        <dbReference type="SAM" id="MobiDB-lite"/>
    </source>
</evidence>
<dbReference type="FunFam" id="3.30.160.60:FF:001506">
    <property type="entry name" value="Zinc finger protein"/>
    <property type="match status" value="2"/>
</dbReference>
<evidence type="ECO:0000256" key="9">
    <source>
        <dbReference type="ARBA" id="ARBA00023163"/>
    </source>
</evidence>
<feature type="domain" description="C2H2-type" evidence="13">
    <location>
        <begin position="445"/>
        <end position="472"/>
    </location>
</feature>
<feature type="compositionally biased region" description="Basic and acidic residues" evidence="12">
    <location>
        <begin position="1"/>
        <end position="13"/>
    </location>
</feature>
<organism evidence="14 15">
    <name type="scientific">Araneus ventricosus</name>
    <name type="common">Orbweaver spider</name>
    <name type="synonym">Epeira ventricosa</name>
    <dbReference type="NCBI Taxonomy" id="182803"/>
    <lineage>
        <taxon>Eukaryota</taxon>
        <taxon>Metazoa</taxon>
        <taxon>Ecdysozoa</taxon>
        <taxon>Arthropoda</taxon>
        <taxon>Chelicerata</taxon>
        <taxon>Arachnida</taxon>
        <taxon>Araneae</taxon>
        <taxon>Araneomorphae</taxon>
        <taxon>Entelegynae</taxon>
        <taxon>Araneoidea</taxon>
        <taxon>Araneidae</taxon>
        <taxon>Araneus</taxon>
    </lineage>
</organism>
<keyword evidence="9" id="KW-0804">Transcription</keyword>
<dbReference type="Pfam" id="PF00096">
    <property type="entry name" value="zf-C2H2"/>
    <property type="match status" value="7"/>
</dbReference>
<evidence type="ECO:0000256" key="7">
    <source>
        <dbReference type="ARBA" id="ARBA00023015"/>
    </source>
</evidence>
<comment type="caution">
    <text evidence="14">The sequence shown here is derived from an EMBL/GenBank/DDBJ whole genome shotgun (WGS) entry which is preliminary data.</text>
</comment>
<dbReference type="InterPro" id="IPR013087">
    <property type="entry name" value="Znf_C2H2_type"/>
</dbReference>
<feature type="domain" description="C2H2-type" evidence="13">
    <location>
        <begin position="277"/>
        <end position="304"/>
    </location>
</feature>
<feature type="compositionally biased region" description="Polar residues" evidence="12">
    <location>
        <begin position="14"/>
        <end position="24"/>
    </location>
</feature>
<dbReference type="Gene3D" id="3.30.160.60">
    <property type="entry name" value="Classic Zinc Finger"/>
    <property type="match status" value="8"/>
</dbReference>
<gene>
    <name evidence="14" type="primary">ZNF585A_7</name>
    <name evidence="14" type="ORF">AVEN_58242_1</name>
</gene>
<dbReference type="EMBL" id="BGPR01003771">
    <property type="protein sequence ID" value="GBM92226.1"/>
    <property type="molecule type" value="Genomic_DNA"/>
</dbReference>
<feature type="domain" description="C2H2-type" evidence="13">
    <location>
        <begin position="417"/>
        <end position="444"/>
    </location>
</feature>
<keyword evidence="8" id="KW-0238">DNA-binding</keyword>
<evidence type="ECO:0000256" key="6">
    <source>
        <dbReference type="ARBA" id="ARBA00022833"/>
    </source>
</evidence>
<keyword evidence="4" id="KW-0677">Repeat</keyword>
<proteinExistence type="inferred from homology"/>
<dbReference type="GO" id="GO:0006355">
    <property type="term" value="P:regulation of DNA-templated transcription"/>
    <property type="evidence" value="ECO:0007669"/>
    <property type="project" value="UniProtKB-ARBA"/>
</dbReference>
<accession>A0A4Y2JSV1</accession>
<comment type="similarity">
    <text evidence="2">Belongs to the krueppel C2H2-type zinc-finger protein family.</text>
</comment>
<comment type="subcellular location">
    <subcellularLocation>
        <location evidence="1">Nucleus</location>
    </subcellularLocation>
</comment>
<feature type="domain" description="C2H2-type" evidence="13">
    <location>
        <begin position="473"/>
        <end position="497"/>
    </location>
</feature>
<keyword evidence="6" id="KW-0862">Zinc</keyword>
<dbReference type="SUPFAM" id="SSF57667">
    <property type="entry name" value="beta-beta-alpha zinc fingers"/>
    <property type="match status" value="4"/>
</dbReference>
<feature type="region of interest" description="Disordered" evidence="12">
    <location>
        <begin position="1"/>
        <end position="24"/>
    </location>
</feature>
<reference evidence="14 15" key="1">
    <citation type="journal article" date="2019" name="Sci. Rep.">
        <title>Orb-weaving spider Araneus ventricosus genome elucidates the spidroin gene catalogue.</title>
        <authorList>
            <person name="Kono N."/>
            <person name="Nakamura H."/>
            <person name="Ohtoshi R."/>
            <person name="Moran D.A.P."/>
            <person name="Shinohara A."/>
            <person name="Yoshida Y."/>
            <person name="Fujiwara M."/>
            <person name="Mori M."/>
            <person name="Tomita M."/>
            <person name="Arakawa K."/>
        </authorList>
    </citation>
    <scope>NUCLEOTIDE SEQUENCE [LARGE SCALE GENOMIC DNA]</scope>
</reference>
<name>A0A4Y2JSV1_ARAVE</name>
<keyword evidence="10" id="KW-0539">Nucleus</keyword>
<evidence type="ECO:0000256" key="5">
    <source>
        <dbReference type="ARBA" id="ARBA00022771"/>
    </source>
</evidence>
<evidence type="ECO:0000256" key="8">
    <source>
        <dbReference type="ARBA" id="ARBA00023125"/>
    </source>
</evidence>
<dbReference type="AlphaFoldDB" id="A0A4Y2JSV1"/>
<feature type="domain" description="C2H2-type" evidence="13">
    <location>
        <begin position="333"/>
        <end position="360"/>
    </location>
</feature>
<keyword evidence="15" id="KW-1185">Reference proteome</keyword>
<protein>
    <submittedName>
        <fullName evidence="14">Zinc finger protein 585A</fullName>
    </submittedName>
</protein>
<evidence type="ECO:0000256" key="11">
    <source>
        <dbReference type="PROSITE-ProRule" id="PRU00042"/>
    </source>
</evidence>
<dbReference type="GO" id="GO:0008270">
    <property type="term" value="F:zinc ion binding"/>
    <property type="evidence" value="ECO:0007669"/>
    <property type="project" value="UniProtKB-KW"/>
</dbReference>
<dbReference type="PROSITE" id="PS50157">
    <property type="entry name" value="ZINC_FINGER_C2H2_2"/>
    <property type="match status" value="8"/>
</dbReference>
<dbReference type="FunFam" id="3.30.160.60:FF:002343">
    <property type="entry name" value="Zinc finger protein 33A"/>
    <property type="match status" value="4"/>
</dbReference>
<dbReference type="GO" id="GO:0003677">
    <property type="term" value="F:DNA binding"/>
    <property type="evidence" value="ECO:0007669"/>
    <property type="project" value="UniProtKB-KW"/>
</dbReference>
<evidence type="ECO:0000259" key="13">
    <source>
        <dbReference type="PROSITE" id="PS50157"/>
    </source>
</evidence>
<evidence type="ECO:0000256" key="4">
    <source>
        <dbReference type="ARBA" id="ARBA00022737"/>
    </source>
</evidence>
<sequence length="497" mass="57121">MDMKHDETGEKHTGNSNNNYSNIYPAAQQNYNEESKEMNSLLTENDKQIPFTPASKRKRKYSLFAGNSTNAQHEHSLETSILRSTFRVRAHEVKLNENASFNSSSETFEPTTNSESEVHGVYKIKPIPKRDDHQQNKYRSNVSTLRLAASSEKWESLPDERNWCSLNNGKQFFSDSGEGTSQKTFSNSNNTSDASTSFINNTFSLRNKELDKNLFDVPIDLTDRPISPEAALNVPSRNGDEDIIVKQHLELMKDRVAVEGPSTIRPDSIRPDENRPHACYLCPKNFKQKCHLVGHLQTHTGEKPFVCDKCGKGFIQKGNFDTHFRTHTGEKPFVCDICRKEFTTKKNLVTHYRTHTGEKTYVCDICGKEFTQKVNFDRHFRTHTGEKPFVCDVCRKEFTTKRNLVTHYRTHTGEKPYVCDICGKRFVQKVDLDIHYRTHTGEKPYACNICGKGFSDRSNLTRHVPTHEGGKRFKCGVCGKTFSRNDSRNRHYKEKHQ</sequence>
<keyword evidence="3" id="KW-0479">Metal-binding</keyword>
<feature type="domain" description="C2H2-type" evidence="13">
    <location>
        <begin position="389"/>
        <end position="416"/>
    </location>
</feature>
<dbReference type="GO" id="GO:0005634">
    <property type="term" value="C:nucleus"/>
    <property type="evidence" value="ECO:0007669"/>
    <property type="project" value="UniProtKB-SubCell"/>
</dbReference>
<evidence type="ECO:0000256" key="2">
    <source>
        <dbReference type="ARBA" id="ARBA00006991"/>
    </source>
</evidence>
<dbReference type="PANTHER" id="PTHR23234:SF10">
    <property type="entry name" value="RIKEN CDNA 6720489N17 GENE-RELATED"/>
    <property type="match status" value="1"/>
</dbReference>
<evidence type="ECO:0000256" key="3">
    <source>
        <dbReference type="ARBA" id="ARBA00022723"/>
    </source>
</evidence>
<dbReference type="Proteomes" id="UP000499080">
    <property type="component" value="Unassembled WGS sequence"/>
</dbReference>
<dbReference type="PANTHER" id="PTHR23234">
    <property type="entry name" value="ZNF44 PROTEIN"/>
    <property type="match status" value="1"/>
</dbReference>
<evidence type="ECO:0000256" key="10">
    <source>
        <dbReference type="ARBA" id="ARBA00023242"/>
    </source>
</evidence>
<dbReference type="PROSITE" id="PS00028">
    <property type="entry name" value="ZINC_FINGER_C2H2_1"/>
    <property type="match status" value="8"/>
</dbReference>
<keyword evidence="7" id="KW-0805">Transcription regulation</keyword>
<feature type="domain" description="C2H2-type" evidence="13">
    <location>
        <begin position="361"/>
        <end position="388"/>
    </location>
</feature>
<feature type="domain" description="C2H2-type" evidence="13">
    <location>
        <begin position="305"/>
        <end position="332"/>
    </location>
</feature>
<dbReference type="SMART" id="SM00355">
    <property type="entry name" value="ZnF_C2H2"/>
    <property type="match status" value="8"/>
</dbReference>
<dbReference type="OrthoDB" id="10032537at2759"/>
<evidence type="ECO:0000313" key="15">
    <source>
        <dbReference type="Proteomes" id="UP000499080"/>
    </source>
</evidence>
<dbReference type="InterPro" id="IPR050758">
    <property type="entry name" value="Znf_C2H2-type"/>
</dbReference>
<keyword evidence="5 11" id="KW-0863">Zinc-finger</keyword>